<evidence type="ECO:0000256" key="6">
    <source>
        <dbReference type="ARBA" id="ARBA00061445"/>
    </source>
</evidence>
<keyword evidence="3 11" id="KW-0689">Ribosomal protein</keyword>
<dbReference type="OrthoDB" id="5984298at2759"/>
<protein>
    <recommendedName>
        <fullName evidence="7">Large ribosomal subunit protein mL48</fullName>
    </recommendedName>
    <alternativeName>
        <fullName evidence="8">39S ribosomal protein L48, mitochondrial</fullName>
    </alternativeName>
</protein>
<keyword evidence="10" id="KW-1185">Reference proteome</keyword>
<dbReference type="GO" id="GO:1990904">
    <property type="term" value="C:ribonucleoprotein complex"/>
    <property type="evidence" value="ECO:0007669"/>
    <property type="project" value="UniProtKB-KW"/>
</dbReference>
<keyword evidence="5" id="KW-0687">Ribonucleoprotein</keyword>
<keyword evidence="2" id="KW-0809">Transit peptide</keyword>
<dbReference type="AlphaFoldDB" id="A0A6P7XZF2"/>
<evidence type="ECO:0000256" key="4">
    <source>
        <dbReference type="ARBA" id="ARBA00023128"/>
    </source>
</evidence>
<comment type="subcellular location">
    <subcellularLocation>
        <location evidence="1">Mitochondrion</location>
    </subcellularLocation>
</comment>
<gene>
    <name evidence="11" type="primary">MRPL48</name>
</gene>
<dbReference type="CTD" id="51642"/>
<keyword evidence="4" id="KW-0496">Mitochondrion</keyword>
<dbReference type="Pfam" id="PF00338">
    <property type="entry name" value="Ribosomal_S10"/>
    <property type="match status" value="1"/>
</dbReference>
<evidence type="ECO:0000256" key="5">
    <source>
        <dbReference type="ARBA" id="ARBA00023274"/>
    </source>
</evidence>
<name>A0A6P7XZF2_9AMPH</name>
<feature type="domain" description="Small ribosomal subunit protein uS10" evidence="9">
    <location>
        <begin position="100"/>
        <end position="195"/>
    </location>
</feature>
<dbReference type="InParanoid" id="A0A6P7XZF2"/>
<organism evidence="10 11">
    <name type="scientific">Microcaecilia unicolor</name>
    <dbReference type="NCBI Taxonomy" id="1415580"/>
    <lineage>
        <taxon>Eukaryota</taxon>
        <taxon>Metazoa</taxon>
        <taxon>Chordata</taxon>
        <taxon>Craniata</taxon>
        <taxon>Vertebrata</taxon>
        <taxon>Euteleostomi</taxon>
        <taxon>Amphibia</taxon>
        <taxon>Gymnophiona</taxon>
        <taxon>Siphonopidae</taxon>
        <taxon>Microcaecilia</taxon>
    </lineage>
</organism>
<dbReference type="KEGG" id="muo:115468371"/>
<dbReference type="InterPro" id="IPR027486">
    <property type="entry name" value="Ribosomal_uS10_dom"/>
</dbReference>
<dbReference type="Proteomes" id="UP000515156">
    <property type="component" value="Chromosome 4"/>
</dbReference>
<accession>A0A6P7XZF2</accession>
<dbReference type="InterPro" id="IPR027487">
    <property type="entry name" value="Ribosomal_mL48"/>
</dbReference>
<dbReference type="Gene3D" id="3.30.70.600">
    <property type="entry name" value="Ribosomal protein S10 domain"/>
    <property type="match status" value="1"/>
</dbReference>
<evidence type="ECO:0000313" key="10">
    <source>
        <dbReference type="Proteomes" id="UP000515156"/>
    </source>
</evidence>
<evidence type="ECO:0000256" key="3">
    <source>
        <dbReference type="ARBA" id="ARBA00022980"/>
    </source>
</evidence>
<evidence type="ECO:0000256" key="8">
    <source>
        <dbReference type="ARBA" id="ARBA00084068"/>
    </source>
</evidence>
<dbReference type="GeneID" id="115468371"/>
<dbReference type="InterPro" id="IPR036838">
    <property type="entry name" value="Ribosomal_uS10_dom_sf"/>
</dbReference>
<dbReference type="GO" id="GO:0005743">
    <property type="term" value="C:mitochondrial inner membrane"/>
    <property type="evidence" value="ECO:0007669"/>
    <property type="project" value="UniProtKB-ARBA"/>
</dbReference>
<dbReference type="PANTHER" id="PTHR13473:SF0">
    <property type="entry name" value="LARGE RIBOSOMAL SUBUNIT PROTEIN ML48"/>
    <property type="match status" value="1"/>
</dbReference>
<evidence type="ECO:0000256" key="1">
    <source>
        <dbReference type="ARBA" id="ARBA00004173"/>
    </source>
</evidence>
<dbReference type="RefSeq" id="XP_030055879.1">
    <property type="nucleotide sequence ID" value="XM_030200019.1"/>
</dbReference>
<evidence type="ECO:0000313" key="11">
    <source>
        <dbReference type="RefSeq" id="XP_030055879.1"/>
    </source>
</evidence>
<sequence length="220" mass="25049">MNRSAVADLENTCFKMLCLRNETVLNEVIALARLTVLRSPPFCSGGGVLLNSKRQHNSKPSHGIGRYRHLLPEETPKKKKDKLPDRQVTLATDHEHGAVNICASGYDMTLVEHYAQYIQNLCRHLHIKVEESYAMPTKTHEMMLTQEKSSKMYVDAVLTTHERIVQISDLSSTLAPVLIEVLQMNQPEGVQLFVKEHTEADFQVRFKIRPELQDLKAQMS</sequence>
<dbReference type="PANTHER" id="PTHR13473">
    <property type="entry name" value="MITOCHONDRIAL RIBOSOMAL PROTEIN L48"/>
    <property type="match status" value="1"/>
</dbReference>
<dbReference type="FunCoup" id="A0A6P7XZF2">
    <property type="interactions" value="1071"/>
</dbReference>
<dbReference type="GO" id="GO:0005761">
    <property type="term" value="C:mitochondrial ribosome"/>
    <property type="evidence" value="ECO:0007669"/>
    <property type="project" value="InterPro"/>
</dbReference>
<evidence type="ECO:0000259" key="9">
    <source>
        <dbReference type="SMART" id="SM01403"/>
    </source>
</evidence>
<proteinExistence type="inferred from homology"/>
<reference evidence="11" key="1">
    <citation type="submission" date="2025-08" db="UniProtKB">
        <authorList>
            <consortium name="RefSeq"/>
        </authorList>
    </citation>
    <scope>IDENTIFICATION</scope>
</reference>
<evidence type="ECO:0000256" key="7">
    <source>
        <dbReference type="ARBA" id="ARBA00071667"/>
    </source>
</evidence>
<dbReference type="SUPFAM" id="SSF54999">
    <property type="entry name" value="Ribosomal protein S10"/>
    <property type="match status" value="1"/>
</dbReference>
<dbReference type="SMART" id="SM01403">
    <property type="entry name" value="Ribosomal_S10"/>
    <property type="match status" value="1"/>
</dbReference>
<dbReference type="FunFam" id="3.30.70.600:FF:000006">
    <property type="entry name" value="39S ribosomal protein L48, mitochondrial"/>
    <property type="match status" value="1"/>
</dbReference>
<evidence type="ECO:0000256" key="2">
    <source>
        <dbReference type="ARBA" id="ARBA00022946"/>
    </source>
</evidence>
<comment type="similarity">
    <text evidence="6">Belongs to the mitochondrion-specific ribosomal protein mL48 family.</text>
</comment>